<dbReference type="AlphaFoldDB" id="A0A318JP69"/>
<feature type="signal peptide" evidence="2">
    <location>
        <begin position="1"/>
        <end position="25"/>
    </location>
</feature>
<feature type="chain" id="PRO_5016266674" evidence="2">
    <location>
        <begin position="26"/>
        <end position="62"/>
    </location>
</feature>
<evidence type="ECO:0000256" key="1">
    <source>
        <dbReference type="SAM" id="Phobius"/>
    </source>
</evidence>
<keyword evidence="1" id="KW-1133">Transmembrane helix</keyword>
<evidence type="ECO:0000313" key="3">
    <source>
        <dbReference type="EMBL" id="PXX50969.1"/>
    </source>
</evidence>
<name>A0A318JP69_9NEIS</name>
<reference evidence="3 4" key="1">
    <citation type="submission" date="2018-05" db="EMBL/GenBank/DDBJ databases">
        <title>Genomic Encyclopedia of Type Strains, Phase IV (KMG-IV): sequencing the most valuable type-strain genomes for metagenomic binning, comparative biology and taxonomic classification.</title>
        <authorList>
            <person name="Goeker M."/>
        </authorList>
    </citation>
    <scope>NUCLEOTIDE SEQUENCE [LARGE SCALE GENOMIC DNA]</scope>
    <source>
        <strain evidence="3 4">DSM 25134</strain>
    </source>
</reference>
<keyword evidence="1" id="KW-0472">Membrane</keyword>
<feature type="transmembrane region" description="Helical" evidence="1">
    <location>
        <begin position="35"/>
        <end position="54"/>
    </location>
</feature>
<evidence type="ECO:0000256" key="2">
    <source>
        <dbReference type="SAM" id="SignalP"/>
    </source>
</evidence>
<proteinExistence type="predicted"/>
<accession>A0A318JP69</accession>
<evidence type="ECO:0000313" key="4">
    <source>
        <dbReference type="Proteomes" id="UP000248395"/>
    </source>
</evidence>
<organism evidence="3 4">
    <name type="scientific">Aquitalea magnusonii</name>
    <dbReference type="NCBI Taxonomy" id="332411"/>
    <lineage>
        <taxon>Bacteria</taxon>
        <taxon>Pseudomonadati</taxon>
        <taxon>Pseudomonadota</taxon>
        <taxon>Betaproteobacteria</taxon>
        <taxon>Neisseriales</taxon>
        <taxon>Chromobacteriaceae</taxon>
        <taxon>Aquitalea</taxon>
    </lineage>
</organism>
<comment type="caution">
    <text evidence="3">The sequence shown here is derived from an EMBL/GenBank/DDBJ whole genome shotgun (WGS) entry which is preliminary data.</text>
</comment>
<keyword evidence="2" id="KW-0732">Signal</keyword>
<sequence>MTFKLLSTLLAASLLAGGFHSGALAAPSSLSLPAILLLMTLLNAVVYLLVRLLFLKLSPRGK</sequence>
<dbReference type="EMBL" id="QJKC01000001">
    <property type="protein sequence ID" value="PXX50969.1"/>
    <property type="molecule type" value="Genomic_DNA"/>
</dbReference>
<protein>
    <submittedName>
        <fullName evidence="3">Uncharacterized protein</fullName>
    </submittedName>
</protein>
<dbReference type="RefSeq" id="WP_059287508.1">
    <property type="nucleotide sequence ID" value="NZ_LNQU01000244.1"/>
</dbReference>
<gene>
    <name evidence="3" type="ORF">DFR38_10124</name>
</gene>
<dbReference type="Proteomes" id="UP000248395">
    <property type="component" value="Unassembled WGS sequence"/>
</dbReference>
<keyword evidence="1" id="KW-0812">Transmembrane</keyword>
<keyword evidence="4" id="KW-1185">Reference proteome</keyword>